<dbReference type="Proteomes" id="UP000489600">
    <property type="component" value="Unassembled WGS sequence"/>
</dbReference>
<sequence length="92" mass="10410">MFCRSAFLQASPPEGFRKLAIEVTKLAKERVIRMHHVLKKIGRDIIVLAPFIHQPAKRQLLIDSKEGCDVLIGTENVFGISIQSIRNGRDNE</sequence>
<protein>
    <submittedName>
        <fullName evidence="1">Uncharacterized protein</fullName>
    </submittedName>
</protein>
<evidence type="ECO:0000313" key="1">
    <source>
        <dbReference type="EMBL" id="VVB12535.1"/>
    </source>
</evidence>
<dbReference type="EMBL" id="CABITT030000007">
    <property type="protein sequence ID" value="VVB12535.1"/>
    <property type="molecule type" value="Genomic_DNA"/>
</dbReference>
<keyword evidence="2" id="KW-1185">Reference proteome</keyword>
<dbReference type="AlphaFoldDB" id="A0A565CFX9"/>
<gene>
    <name evidence="1" type="ORF">ANE_LOCUS22979</name>
</gene>
<organism evidence="1 2">
    <name type="scientific">Arabis nemorensis</name>
    <dbReference type="NCBI Taxonomy" id="586526"/>
    <lineage>
        <taxon>Eukaryota</taxon>
        <taxon>Viridiplantae</taxon>
        <taxon>Streptophyta</taxon>
        <taxon>Embryophyta</taxon>
        <taxon>Tracheophyta</taxon>
        <taxon>Spermatophyta</taxon>
        <taxon>Magnoliopsida</taxon>
        <taxon>eudicotyledons</taxon>
        <taxon>Gunneridae</taxon>
        <taxon>Pentapetalae</taxon>
        <taxon>rosids</taxon>
        <taxon>malvids</taxon>
        <taxon>Brassicales</taxon>
        <taxon>Brassicaceae</taxon>
        <taxon>Arabideae</taxon>
        <taxon>Arabis</taxon>
    </lineage>
</organism>
<proteinExistence type="predicted"/>
<evidence type="ECO:0000313" key="2">
    <source>
        <dbReference type="Proteomes" id="UP000489600"/>
    </source>
</evidence>
<accession>A0A565CFX9</accession>
<reference evidence="1" key="1">
    <citation type="submission" date="2019-07" db="EMBL/GenBank/DDBJ databases">
        <authorList>
            <person name="Dittberner H."/>
        </authorList>
    </citation>
    <scope>NUCLEOTIDE SEQUENCE [LARGE SCALE GENOMIC DNA]</scope>
</reference>
<name>A0A565CFX9_9BRAS</name>
<comment type="caution">
    <text evidence="1">The sequence shown here is derived from an EMBL/GenBank/DDBJ whole genome shotgun (WGS) entry which is preliminary data.</text>
</comment>